<evidence type="ECO:0000313" key="11">
    <source>
        <dbReference type="Proteomes" id="UP000755667"/>
    </source>
</evidence>
<dbReference type="Proteomes" id="UP000809440">
    <property type="component" value="Unassembled WGS sequence"/>
</dbReference>
<keyword evidence="7" id="KW-0732">Signal</keyword>
<dbReference type="PANTHER" id="PTHR11961">
    <property type="entry name" value="CYTOCHROME C"/>
    <property type="match status" value="1"/>
</dbReference>
<protein>
    <submittedName>
        <fullName evidence="9">Cytochrome C</fullName>
    </submittedName>
</protein>
<dbReference type="EMBL" id="JAFBXE010000013">
    <property type="protein sequence ID" value="MBM2414152.1"/>
    <property type="molecule type" value="Genomic_DNA"/>
</dbReference>
<dbReference type="InterPro" id="IPR002327">
    <property type="entry name" value="Cyt_c_1A/1B"/>
</dbReference>
<dbReference type="Gene3D" id="1.10.760.10">
    <property type="entry name" value="Cytochrome c-like domain"/>
    <property type="match status" value="1"/>
</dbReference>
<dbReference type="GO" id="GO:0046872">
    <property type="term" value="F:metal ion binding"/>
    <property type="evidence" value="ECO:0007669"/>
    <property type="project" value="UniProtKB-KW"/>
</dbReference>
<evidence type="ECO:0000256" key="3">
    <source>
        <dbReference type="ARBA" id="ARBA00022723"/>
    </source>
</evidence>
<keyword evidence="12" id="KW-1185">Reference proteome</keyword>
<evidence type="ECO:0000256" key="7">
    <source>
        <dbReference type="SAM" id="SignalP"/>
    </source>
</evidence>
<dbReference type="EMBL" id="JAFBXF010000013">
    <property type="protein sequence ID" value="MBM2418822.1"/>
    <property type="molecule type" value="Genomic_DNA"/>
</dbReference>
<dbReference type="InterPro" id="IPR009056">
    <property type="entry name" value="Cyt_c-like_dom"/>
</dbReference>
<keyword evidence="5 6" id="KW-0408">Iron</keyword>
<keyword evidence="4" id="KW-0249">Electron transport</keyword>
<dbReference type="GO" id="GO:0009055">
    <property type="term" value="F:electron transfer activity"/>
    <property type="evidence" value="ECO:0007669"/>
    <property type="project" value="InterPro"/>
</dbReference>
<evidence type="ECO:0000256" key="6">
    <source>
        <dbReference type="PROSITE-ProRule" id="PRU00433"/>
    </source>
</evidence>
<dbReference type="AlphaFoldDB" id="A0A9Q2NXU5"/>
<organism evidence="9 11">
    <name type="scientific">Marivita cryptomonadis</name>
    <dbReference type="NCBI Taxonomy" id="505252"/>
    <lineage>
        <taxon>Bacteria</taxon>
        <taxon>Pseudomonadati</taxon>
        <taxon>Pseudomonadota</taxon>
        <taxon>Alphaproteobacteria</taxon>
        <taxon>Rhodobacterales</taxon>
        <taxon>Roseobacteraceae</taxon>
        <taxon>Marivita</taxon>
    </lineage>
</organism>
<evidence type="ECO:0000313" key="12">
    <source>
        <dbReference type="Proteomes" id="UP000809440"/>
    </source>
</evidence>
<dbReference type="SUPFAM" id="SSF46626">
    <property type="entry name" value="Cytochrome c"/>
    <property type="match status" value="1"/>
</dbReference>
<keyword evidence="2 6" id="KW-0349">Heme</keyword>
<gene>
    <name evidence="9" type="ORF">JQX41_17670</name>
    <name evidence="10" type="ORF">JQX48_17685</name>
</gene>
<feature type="signal peptide" evidence="7">
    <location>
        <begin position="1"/>
        <end position="22"/>
    </location>
</feature>
<sequence>MKTAIRMTSVAFACVLSNVAMAQDAGDPVKGEDLFRNCLACHELKSESGERIRRGGRAGPNLYGVIGRPAGGLEGYRYSEGLNALNASGLVWDEQNLAHFMANPNGFLEETLGEGHISKMPFAFPTGDVDIAAYLAQVGQSGS</sequence>
<accession>A0A9Q2NXU5</accession>
<reference evidence="9 12" key="1">
    <citation type="submission" date="2021-01" db="EMBL/GenBank/DDBJ databases">
        <title>Diatom-associated Roseobacters Show Island Model of Population Structure.</title>
        <authorList>
            <person name="Qu L."/>
            <person name="Feng X."/>
            <person name="Chen Y."/>
            <person name="Li L."/>
            <person name="Wang X."/>
            <person name="Hu Z."/>
            <person name="Wang H."/>
            <person name="Luo H."/>
        </authorList>
    </citation>
    <scope>NUCLEOTIDE SEQUENCE</scope>
    <source>
        <strain evidence="10 12">CC28-63</strain>
        <strain evidence="9">CC28-69</strain>
    </source>
</reference>
<evidence type="ECO:0000313" key="10">
    <source>
        <dbReference type="EMBL" id="MBM2418822.1"/>
    </source>
</evidence>
<keyword evidence="1" id="KW-0813">Transport</keyword>
<evidence type="ECO:0000256" key="2">
    <source>
        <dbReference type="ARBA" id="ARBA00022617"/>
    </source>
</evidence>
<feature type="domain" description="Cytochrome c" evidence="8">
    <location>
        <begin position="26"/>
        <end position="142"/>
    </location>
</feature>
<name>A0A9Q2NXU5_9RHOB</name>
<dbReference type="GO" id="GO:0020037">
    <property type="term" value="F:heme binding"/>
    <property type="evidence" value="ECO:0007669"/>
    <property type="project" value="InterPro"/>
</dbReference>
<evidence type="ECO:0000259" key="8">
    <source>
        <dbReference type="PROSITE" id="PS51007"/>
    </source>
</evidence>
<evidence type="ECO:0000256" key="5">
    <source>
        <dbReference type="ARBA" id="ARBA00023004"/>
    </source>
</evidence>
<dbReference type="PROSITE" id="PS51007">
    <property type="entry name" value="CYTC"/>
    <property type="match status" value="1"/>
</dbReference>
<feature type="chain" id="PRO_5040460967" evidence="7">
    <location>
        <begin position="23"/>
        <end position="143"/>
    </location>
</feature>
<evidence type="ECO:0000256" key="4">
    <source>
        <dbReference type="ARBA" id="ARBA00022982"/>
    </source>
</evidence>
<dbReference type="RefSeq" id="WP_138488290.1">
    <property type="nucleotide sequence ID" value="NZ_JAFBWU010000013.1"/>
</dbReference>
<comment type="caution">
    <text evidence="9">The sequence shown here is derived from an EMBL/GenBank/DDBJ whole genome shotgun (WGS) entry which is preliminary data.</text>
</comment>
<dbReference type="Proteomes" id="UP000755667">
    <property type="component" value="Unassembled WGS sequence"/>
</dbReference>
<dbReference type="InterPro" id="IPR036909">
    <property type="entry name" value="Cyt_c-like_dom_sf"/>
</dbReference>
<evidence type="ECO:0000313" key="9">
    <source>
        <dbReference type="EMBL" id="MBM2414152.1"/>
    </source>
</evidence>
<evidence type="ECO:0000256" key="1">
    <source>
        <dbReference type="ARBA" id="ARBA00022448"/>
    </source>
</evidence>
<proteinExistence type="predicted"/>
<keyword evidence="3 6" id="KW-0479">Metal-binding</keyword>